<dbReference type="GO" id="GO:0004527">
    <property type="term" value="F:exonuclease activity"/>
    <property type="evidence" value="ECO:0007669"/>
    <property type="project" value="UniProtKB-KW"/>
</dbReference>
<dbReference type="InParanoid" id="A0A554NB53"/>
<gene>
    <name evidence="2" type="ORF">DP107_06395</name>
</gene>
<dbReference type="InterPro" id="IPR038720">
    <property type="entry name" value="YprB_RNase_H-like_dom"/>
</dbReference>
<evidence type="ECO:0000259" key="1">
    <source>
        <dbReference type="Pfam" id="PF13482"/>
    </source>
</evidence>
<dbReference type="Gene3D" id="3.30.420.10">
    <property type="entry name" value="Ribonuclease H-like superfamily/Ribonuclease H"/>
    <property type="match status" value="1"/>
</dbReference>
<keyword evidence="2" id="KW-0269">Exonuclease</keyword>
<feature type="domain" description="YprB ribonuclease H-like" evidence="1">
    <location>
        <begin position="91"/>
        <end position="245"/>
    </location>
</feature>
<sequence length="263" mass="29766">MRLTNSFIGVRGVGEATERRLWREGVTRWADYDPAVARDCRGVGATTADRIGAFVDEARERLADRDATFFDERLPSNERWRLYEDFRSEAAFFDIETTGLDEHRDSVTTVSVHRDGETRTLVDGGGLDGHEPLTRDRLVEALDAPLLVTFNGIRFDQPFLETSFGCSLDDAAHLDLIYPCKRIGLDGGLKRIEQDIGIGRDRPDLSGRDAIRLWREYERGDASSLETLATYNREDTVNLRRLMDIVGERLHEEVFVAARDGGE</sequence>
<dbReference type="RefSeq" id="WP_144261328.1">
    <property type="nucleotide sequence ID" value="NZ_QMDX01000003.1"/>
</dbReference>
<dbReference type="Proteomes" id="UP000319894">
    <property type="component" value="Unassembled WGS sequence"/>
</dbReference>
<dbReference type="SUPFAM" id="SSF53098">
    <property type="entry name" value="Ribonuclease H-like"/>
    <property type="match status" value="1"/>
</dbReference>
<keyword evidence="3" id="KW-1185">Reference proteome</keyword>
<dbReference type="EMBL" id="QMDX01000003">
    <property type="protein sequence ID" value="TSD14612.1"/>
    <property type="molecule type" value="Genomic_DNA"/>
</dbReference>
<evidence type="ECO:0000313" key="3">
    <source>
        <dbReference type="Proteomes" id="UP000319894"/>
    </source>
</evidence>
<dbReference type="GO" id="GO:0003676">
    <property type="term" value="F:nucleic acid binding"/>
    <property type="evidence" value="ECO:0007669"/>
    <property type="project" value="InterPro"/>
</dbReference>
<evidence type="ECO:0000313" key="2">
    <source>
        <dbReference type="EMBL" id="TSD14612.1"/>
    </source>
</evidence>
<dbReference type="InterPro" id="IPR012337">
    <property type="entry name" value="RNaseH-like_sf"/>
</dbReference>
<dbReference type="OrthoDB" id="211024at2157"/>
<dbReference type="Pfam" id="PF13482">
    <property type="entry name" value="RNase_H_2"/>
    <property type="match status" value="1"/>
</dbReference>
<keyword evidence="2" id="KW-0540">Nuclease</keyword>
<dbReference type="PANTHER" id="PTHR38462:SF1">
    <property type="entry name" value="YPRB RIBONUCLEASE H-LIKE DOMAIN-CONTAINING PROTEIN"/>
    <property type="match status" value="1"/>
</dbReference>
<reference evidence="2 3" key="1">
    <citation type="submission" date="2018-06" db="EMBL/GenBank/DDBJ databases">
        <title>Natronomonas sp. F16-60 a new haloarchaeon isolated from a solar saltern of Isla Cristina, Huelva, Spain.</title>
        <authorList>
            <person name="Duran-Viseras A."/>
            <person name="Sanchez-Porro C."/>
            <person name="Ventosa A."/>
        </authorList>
    </citation>
    <scope>NUCLEOTIDE SEQUENCE [LARGE SCALE GENOMIC DNA]</scope>
    <source>
        <strain evidence="2 3">F16-60</strain>
    </source>
</reference>
<name>A0A554NB53_9EURY</name>
<organism evidence="2 3">
    <name type="scientific">Haloglomus irregulare</name>
    <dbReference type="NCBI Taxonomy" id="2234134"/>
    <lineage>
        <taxon>Archaea</taxon>
        <taxon>Methanobacteriati</taxon>
        <taxon>Methanobacteriota</taxon>
        <taxon>Stenosarchaea group</taxon>
        <taxon>Halobacteria</taxon>
        <taxon>Halobacteriales</taxon>
        <taxon>Natronomonadaceae</taxon>
        <taxon>Haloglomus</taxon>
    </lineage>
</organism>
<dbReference type="PANTHER" id="PTHR38462">
    <property type="entry name" value="EXONUCLEASE-LIKE PROTEIN"/>
    <property type="match status" value="1"/>
</dbReference>
<dbReference type="AlphaFoldDB" id="A0A554NB53"/>
<accession>A0A554NB53</accession>
<proteinExistence type="predicted"/>
<keyword evidence="2" id="KW-0378">Hydrolase</keyword>
<protein>
    <submittedName>
        <fullName evidence="2">Exonuclease</fullName>
    </submittedName>
</protein>
<dbReference type="InterPro" id="IPR036397">
    <property type="entry name" value="RNaseH_sf"/>
</dbReference>
<comment type="caution">
    <text evidence="2">The sequence shown here is derived from an EMBL/GenBank/DDBJ whole genome shotgun (WGS) entry which is preliminary data.</text>
</comment>